<keyword evidence="3" id="KW-0479">Metal-binding</keyword>
<accession>A0A8K1C3R7</accession>
<dbReference type="PROSITE" id="PS50089">
    <property type="entry name" value="ZF_RING_2"/>
    <property type="match status" value="1"/>
</dbReference>
<evidence type="ECO:0000259" key="9">
    <source>
        <dbReference type="PROSITE" id="PS50089"/>
    </source>
</evidence>
<dbReference type="PROSITE" id="PS00518">
    <property type="entry name" value="ZF_RING_1"/>
    <property type="match status" value="1"/>
</dbReference>
<dbReference type="InterPro" id="IPR001841">
    <property type="entry name" value="Znf_RING"/>
</dbReference>
<keyword evidence="11" id="KW-1185">Reference proteome</keyword>
<evidence type="ECO:0000256" key="3">
    <source>
        <dbReference type="ARBA" id="ARBA00022723"/>
    </source>
</evidence>
<feature type="compositionally biased region" description="Basic and acidic residues" evidence="7">
    <location>
        <begin position="207"/>
        <end position="222"/>
    </location>
</feature>
<organism evidence="10 11">
    <name type="scientific">Pythium oligandrum</name>
    <name type="common">Mycoparasitic fungus</name>
    <dbReference type="NCBI Taxonomy" id="41045"/>
    <lineage>
        <taxon>Eukaryota</taxon>
        <taxon>Sar</taxon>
        <taxon>Stramenopiles</taxon>
        <taxon>Oomycota</taxon>
        <taxon>Peronosporomycetes</taxon>
        <taxon>Pythiales</taxon>
        <taxon>Pythiaceae</taxon>
        <taxon>Pythium</taxon>
    </lineage>
</organism>
<dbReference type="GO" id="GO:0004842">
    <property type="term" value="F:ubiquitin-protein transferase activity"/>
    <property type="evidence" value="ECO:0007669"/>
    <property type="project" value="TreeGrafter"/>
</dbReference>
<feature type="compositionally biased region" description="Basic and acidic residues" evidence="7">
    <location>
        <begin position="8"/>
        <end position="17"/>
    </location>
</feature>
<feature type="domain" description="FHA" evidence="8">
    <location>
        <begin position="59"/>
        <end position="124"/>
    </location>
</feature>
<dbReference type="GO" id="GO:0006511">
    <property type="term" value="P:ubiquitin-dependent protein catabolic process"/>
    <property type="evidence" value="ECO:0007669"/>
    <property type="project" value="TreeGrafter"/>
</dbReference>
<dbReference type="Gene3D" id="3.30.40.10">
    <property type="entry name" value="Zinc/RING finger domain, C3HC4 (zinc finger)"/>
    <property type="match status" value="1"/>
</dbReference>
<dbReference type="SMART" id="SM00240">
    <property type="entry name" value="FHA"/>
    <property type="match status" value="1"/>
</dbReference>
<feature type="domain" description="RING-type" evidence="9">
    <location>
        <begin position="250"/>
        <end position="290"/>
    </location>
</feature>
<dbReference type="Pfam" id="PF00498">
    <property type="entry name" value="FHA"/>
    <property type="match status" value="1"/>
</dbReference>
<dbReference type="InterPro" id="IPR000253">
    <property type="entry name" value="FHA_dom"/>
</dbReference>
<feature type="region of interest" description="Disordered" evidence="7">
    <location>
        <begin position="1"/>
        <end position="53"/>
    </location>
</feature>
<dbReference type="Pfam" id="PF13639">
    <property type="entry name" value="zf-RING_2"/>
    <property type="match status" value="1"/>
</dbReference>
<evidence type="ECO:0000256" key="2">
    <source>
        <dbReference type="ARBA" id="ARBA00017908"/>
    </source>
</evidence>
<dbReference type="InterPro" id="IPR013083">
    <property type="entry name" value="Znf_RING/FYVE/PHD"/>
</dbReference>
<dbReference type="SMART" id="SM00184">
    <property type="entry name" value="RING"/>
    <property type="match status" value="1"/>
</dbReference>
<dbReference type="SUPFAM" id="SSF57850">
    <property type="entry name" value="RING/U-box"/>
    <property type="match status" value="1"/>
</dbReference>
<dbReference type="GO" id="GO:0008270">
    <property type="term" value="F:zinc ion binding"/>
    <property type="evidence" value="ECO:0007669"/>
    <property type="project" value="UniProtKB-KW"/>
</dbReference>
<evidence type="ECO:0000256" key="7">
    <source>
        <dbReference type="SAM" id="MobiDB-lite"/>
    </source>
</evidence>
<evidence type="ECO:0000313" key="10">
    <source>
        <dbReference type="EMBL" id="TMW55880.1"/>
    </source>
</evidence>
<evidence type="ECO:0000256" key="4">
    <source>
        <dbReference type="ARBA" id="ARBA00022771"/>
    </source>
</evidence>
<evidence type="ECO:0000259" key="8">
    <source>
        <dbReference type="PROSITE" id="PS50006"/>
    </source>
</evidence>
<evidence type="ECO:0000256" key="6">
    <source>
        <dbReference type="PROSITE-ProRule" id="PRU00175"/>
    </source>
</evidence>
<dbReference type="PANTHER" id="PTHR16079:SF4">
    <property type="entry name" value="E3 UBIQUITIN-PROTEIN LIGASE CHFR"/>
    <property type="match status" value="1"/>
</dbReference>
<dbReference type="PROSITE" id="PS50006">
    <property type="entry name" value="FHA_DOMAIN"/>
    <property type="match status" value="1"/>
</dbReference>
<dbReference type="GO" id="GO:0016567">
    <property type="term" value="P:protein ubiquitination"/>
    <property type="evidence" value="ECO:0007669"/>
    <property type="project" value="TreeGrafter"/>
</dbReference>
<feature type="compositionally biased region" description="Low complexity" evidence="7">
    <location>
        <begin position="29"/>
        <end position="40"/>
    </location>
</feature>
<dbReference type="EMBL" id="SPLM01000146">
    <property type="protein sequence ID" value="TMW55880.1"/>
    <property type="molecule type" value="Genomic_DNA"/>
</dbReference>
<evidence type="ECO:0000256" key="1">
    <source>
        <dbReference type="ARBA" id="ARBA00005797"/>
    </source>
</evidence>
<dbReference type="PANTHER" id="PTHR16079">
    <property type="entry name" value="UBIQUITIN LIGASE PROTEIN CHFR"/>
    <property type="match status" value="1"/>
</dbReference>
<proteinExistence type="inferred from homology"/>
<protein>
    <recommendedName>
        <fullName evidence="2">E3 ubiquitin-protein ligase CHFR</fullName>
    </recommendedName>
</protein>
<keyword evidence="5" id="KW-0862">Zinc</keyword>
<dbReference type="InterPro" id="IPR017907">
    <property type="entry name" value="Znf_RING_CS"/>
</dbReference>
<evidence type="ECO:0000313" key="11">
    <source>
        <dbReference type="Proteomes" id="UP000794436"/>
    </source>
</evidence>
<comment type="similarity">
    <text evidence="1">Belongs to the CHFR family.</text>
</comment>
<dbReference type="Gene3D" id="2.60.200.20">
    <property type="match status" value="1"/>
</dbReference>
<sequence length="420" mass="47277">MSMQWRGGGDERKETPARFRLSLEQSTTLLGSRRGSLRSPRPSPARQEDPPPRAFTEAFTIGRSRRCDLMIPTSEETRTISKSHARIFPLMTSEEGGESSPCRVQWMLQDLNTLNGTSINGMDLLPNGTMHLHDGDEIVLSSTMRNGARLQISFADEAHKKMIVWPVEARETTSPCVSAPPTLSLWSRRPDASPPQPVHTSTTLTKRGREERRSDVTDDDNQHTAMAKSPRDRKRIRSEETEDKERFMVCPVCLDYYHHSATLSCSHTFCGCCISHWFRTSSSLSCPECRQVVKNVPVRNRALDDLVQQLVGDSDTYRAMLEKKTTTTTTSDDALDLRTHPMILSRWSPETMLAFSSFMSTQLGEQRLASCRQVGLTEAAIDGASALELRLAAQNLLIDGMTLRTYQDANDRLKIYLFYG</sequence>
<dbReference type="InterPro" id="IPR008984">
    <property type="entry name" value="SMAD_FHA_dom_sf"/>
</dbReference>
<evidence type="ECO:0000256" key="5">
    <source>
        <dbReference type="ARBA" id="ARBA00022833"/>
    </source>
</evidence>
<gene>
    <name evidence="10" type="ORF">Poli38472_008528</name>
</gene>
<comment type="caution">
    <text evidence="10">The sequence shown here is derived from an EMBL/GenBank/DDBJ whole genome shotgun (WGS) entry which is preliminary data.</text>
</comment>
<dbReference type="InterPro" id="IPR052256">
    <property type="entry name" value="E3_ubiquitin-ligase_CHFR"/>
</dbReference>
<feature type="region of interest" description="Disordered" evidence="7">
    <location>
        <begin position="174"/>
        <end position="240"/>
    </location>
</feature>
<dbReference type="GO" id="GO:0005634">
    <property type="term" value="C:nucleus"/>
    <property type="evidence" value="ECO:0007669"/>
    <property type="project" value="TreeGrafter"/>
</dbReference>
<keyword evidence="4 6" id="KW-0863">Zinc-finger</keyword>
<reference evidence="10" key="1">
    <citation type="submission" date="2019-03" db="EMBL/GenBank/DDBJ databases">
        <title>Long read genome sequence of the mycoparasitic Pythium oligandrum ATCC 38472 isolated from sugarbeet rhizosphere.</title>
        <authorList>
            <person name="Gaulin E."/>
        </authorList>
    </citation>
    <scope>NUCLEOTIDE SEQUENCE</scope>
    <source>
        <strain evidence="10">ATCC 38472_TT</strain>
    </source>
</reference>
<dbReference type="Proteomes" id="UP000794436">
    <property type="component" value="Unassembled WGS sequence"/>
</dbReference>
<dbReference type="SUPFAM" id="SSF49879">
    <property type="entry name" value="SMAD/FHA domain"/>
    <property type="match status" value="1"/>
</dbReference>
<dbReference type="OrthoDB" id="654191at2759"/>
<name>A0A8K1C3R7_PYTOL</name>
<dbReference type="CDD" id="cd00060">
    <property type="entry name" value="FHA"/>
    <property type="match status" value="1"/>
</dbReference>
<dbReference type="AlphaFoldDB" id="A0A8K1C3R7"/>